<comment type="caution">
    <text evidence="1">The sequence shown here is derived from an EMBL/GenBank/DDBJ whole genome shotgun (WGS) entry which is preliminary data.</text>
</comment>
<dbReference type="Proteomes" id="UP001055811">
    <property type="component" value="Linkage Group LG09"/>
</dbReference>
<accession>A0ACB8Z0K9</accession>
<organism evidence="1 2">
    <name type="scientific">Cichorium intybus</name>
    <name type="common">Chicory</name>
    <dbReference type="NCBI Taxonomy" id="13427"/>
    <lineage>
        <taxon>Eukaryota</taxon>
        <taxon>Viridiplantae</taxon>
        <taxon>Streptophyta</taxon>
        <taxon>Embryophyta</taxon>
        <taxon>Tracheophyta</taxon>
        <taxon>Spermatophyta</taxon>
        <taxon>Magnoliopsida</taxon>
        <taxon>eudicotyledons</taxon>
        <taxon>Gunneridae</taxon>
        <taxon>Pentapetalae</taxon>
        <taxon>asterids</taxon>
        <taxon>campanulids</taxon>
        <taxon>Asterales</taxon>
        <taxon>Asteraceae</taxon>
        <taxon>Cichorioideae</taxon>
        <taxon>Cichorieae</taxon>
        <taxon>Cichoriinae</taxon>
        <taxon>Cichorium</taxon>
    </lineage>
</organism>
<reference evidence="2" key="1">
    <citation type="journal article" date="2022" name="Mol. Ecol. Resour.">
        <title>The genomes of chicory, endive, great burdock and yacon provide insights into Asteraceae palaeo-polyploidization history and plant inulin production.</title>
        <authorList>
            <person name="Fan W."/>
            <person name="Wang S."/>
            <person name="Wang H."/>
            <person name="Wang A."/>
            <person name="Jiang F."/>
            <person name="Liu H."/>
            <person name="Zhao H."/>
            <person name="Xu D."/>
            <person name="Zhang Y."/>
        </authorList>
    </citation>
    <scope>NUCLEOTIDE SEQUENCE [LARGE SCALE GENOMIC DNA]</scope>
    <source>
        <strain evidence="2">cv. Punajuju</strain>
    </source>
</reference>
<reference evidence="1 2" key="2">
    <citation type="journal article" date="2022" name="Mol. Ecol. Resour.">
        <title>The genomes of chicory, endive, great burdock and yacon provide insights into Asteraceae paleo-polyploidization history and plant inulin production.</title>
        <authorList>
            <person name="Fan W."/>
            <person name="Wang S."/>
            <person name="Wang H."/>
            <person name="Wang A."/>
            <person name="Jiang F."/>
            <person name="Liu H."/>
            <person name="Zhao H."/>
            <person name="Xu D."/>
            <person name="Zhang Y."/>
        </authorList>
    </citation>
    <scope>NUCLEOTIDE SEQUENCE [LARGE SCALE GENOMIC DNA]</scope>
    <source>
        <strain evidence="2">cv. Punajuju</strain>
        <tissue evidence="1">Leaves</tissue>
    </source>
</reference>
<evidence type="ECO:0000313" key="1">
    <source>
        <dbReference type="EMBL" id="KAI3690825.1"/>
    </source>
</evidence>
<proteinExistence type="predicted"/>
<name>A0ACB8Z0K9_CICIN</name>
<gene>
    <name evidence="1" type="ORF">L2E82_49036</name>
</gene>
<sequence length="334" mass="36502">MASLNDATDERRNKDKSRSLQRKRYPNVVSIDDSGGSVAVHTVGKEKGEGRRECENILDDMAVEDEPSDGCMVENDDLADEDGMVIEGANSDDSDDVDDEVAGNHKDGAFGGPPVSVVVVAGEYVKADVYGDPSLTNITSAQQRTPPTVMAAVHVTENDHAGEKTDNDKASSMALQEESFQMQDKIISNARQMGSSHTNNNKGEISSTFAFHTLDPIMPTIKNNMTMPPFSPLPHCCPREQHLTSFGLQSNEHNDHTPTPFASPFPFSKHCQPITSSKKSNQSILGPLPKQISRHMPKKSAYSTQFKVTRGPYLPLYKTKPNSSIIEAQMSLKP</sequence>
<protein>
    <submittedName>
        <fullName evidence="1">Uncharacterized protein</fullName>
    </submittedName>
</protein>
<dbReference type="EMBL" id="CM042017">
    <property type="protein sequence ID" value="KAI3690825.1"/>
    <property type="molecule type" value="Genomic_DNA"/>
</dbReference>
<evidence type="ECO:0000313" key="2">
    <source>
        <dbReference type="Proteomes" id="UP001055811"/>
    </source>
</evidence>
<keyword evidence="2" id="KW-1185">Reference proteome</keyword>